<dbReference type="GO" id="GO:0009733">
    <property type="term" value="P:response to auxin"/>
    <property type="evidence" value="ECO:0007669"/>
    <property type="project" value="UniProtKB-ARBA"/>
</dbReference>
<organism evidence="15 16">
    <name type="scientific">Castanea mollissima</name>
    <name type="common">Chinese chestnut</name>
    <dbReference type="NCBI Taxonomy" id="60419"/>
    <lineage>
        <taxon>Eukaryota</taxon>
        <taxon>Viridiplantae</taxon>
        <taxon>Streptophyta</taxon>
        <taxon>Embryophyta</taxon>
        <taxon>Tracheophyta</taxon>
        <taxon>Spermatophyta</taxon>
        <taxon>Magnoliopsida</taxon>
        <taxon>eudicotyledons</taxon>
        <taxon>Gunneridae</taxon>
        <taxon>Pentapetalae</taxon>
        <taxon>rosids</taxon>
        <taxon>fabids</taxon>
        <taxon>Fagales</taxon>
        <taxon>Fagaceae</taxon>
        <taxon>Castanea</taxon>
    </lineage>
</organism>
<evidence type="ECO:0000256" key="9">
    <source>
        <dbReference type="ARBA" id="ARBA00023136"/>
    </source>
</evidence>
<dbReference type="GO" id="GO:0010329">
    <property type="term" value="F:auxin efflux transmembrane transporter activity"/>
    <property type="evidence" value="ECO:0007669"/>
    <property type="project" value="UniProtKB-ARBA"/>
</dbReference>
<feature type="transmembrane region" description="Helical" evidence="12">
    <location>
        <begin position="240"/>
        <end position="261"/>
    </location>
</feature>
<evidence type="ECO:0000256" key="2">
    <source>
        <dbReference type="ARBA" id="ARBA00007577"/>
    </source>
</evidence>
<dbReference type="InterPro" id="IPR039421">
    <property type="entry name" value="Type_1_exporter"/>
</dbReference>
<keyword evidence="5" id="KW-0677">Repeat</keyword>
<dbReference type="PANTHER" id="PTHR43394">
    <property type="entry name" value="ATP-DEPENDENT PERMEASE MDL1, MITOCHONDRIAL"/>
    <property type="match status" value="1"/>
</dbReference>
<dbReference type="Gene3D" id="1.20.1560.10">
    <property type="entry name" value="ABC transporter type 1, transmembrane domain"/>
    <property type="match status" value="2"/>
</dbReference>
<dbReference type="InterPro" id="IPR036640">
    <property type="entry name" value="ABC1_TM_sf"/>
</dbReference>
<dbReference type="Proteomes" id="UP000737018">
    <property type="component" value="Unassembled WGS sequence"/>
</dbReference>
<dbReference type="PANTHER" id="PTHR43394:SF11">
    <property type="entry name" value="ATP-BINDING CASSETTE TRANSPORTER"/>
    <property type="match status" value="1"/>
</dbReference>
<evidence type="ECO:0000313" key="15">
    <source>
        <dbReference type="EMBL" id="KAF3954628.1"/>
    </source>
</evidence>
<dbReference type="InterPro" id="IPR027417">
    <property type="entry name" value="P-loop_NTPase"/>
</dbReference>
<dbReference type="Pfam" id="PF00664">
    <property type="entry name" value="ABC_membrane"/>
    <property type="match status" value="2"/>
</dbReference>
<dbReference type="PROSITE" id="PS00211">
    <property type="entry name" value="ABC_TRANSPORTER_1"/>
    <property type="match status" value="2"/>
</dbReference>
<evidence type="ECO:0000256" key="4">
    <source>
        <dbReference type="ARBA" id="ARBA00022692"/>
    </source>
</evidence>
<dbReference type="InterPro" id="IPR011527">
    <property type="entry name" value="ABC1_TM_dom"/>
</dbReference>
<protein>
    <recommendedName>
        <fullName evidence="17">ABC transporter B family member 1</fullName>
    </recommendedName>
</protein>
<evidence type="ECO:0000259" key="14">
    <source>
        <dbReference type="PROSITE" id="PS50929"/>
    </source>
</evidence>
<dbReference type="FunFam" id="1.20.1560.10:FF:000029">
    <property type="entry name" value="ABC transporter B family member 1"/>
    <property type="match status" value="1"/>
</dbReference>
<gene>
    <name evidence="15" type="ORF">CMV_020046</name>
</gene>
<keyword evidence="3" id="KW-0813">Transport</keyword>
<dbReference type="CDD" id="cd03249">
    <property type="entry name" value="ABC_MTABC3_MDL1_MDL2"/>
    <property type="match status" value="2"/>
</dbReference>
<sequence>MSQDSEEIKTIEQWRWSEMQGLELVSSAPPDPFKTNPPTPTLTPTHPHIEPQALGQEASSVAAAAQETKGMESSEPKKDSSGGGGSSSGEKPEAVPSVGFKELFRFADGLDYILMAIGSVGAVVHGCSLPVFLRFFADLVNSFGSNANNMDKMMQEVLKYALYFLVVGAAIWASSWAEISCWMWTGERQSTKMRIKYLEAALNQDIQFFDTEVRTSDVVFAINSDAVMVQDAISEKFGNFIHYMATFVSGFVVGFTAVWQLGLVTLAVVPLIAIIGGIHTTTLAKLSGKSQEALSQAGNIVEQTIVQIRVVFAFVGESRALQSYSAALRVAQRLGYKSGFAKGLGLGATYFVVFCCYALLLWYGGYLVRHHYTNGGLAIATMFAVMIGGLALGQSAPSMAAFVKAKVAAAKIYRIIDHKPSVDRNTGKTIALVGSSGSGKSTVVSLIERFYDPTSGQVLLDGHDIKTLKLRWLRQQIGLVSQEPALFATTIKENILLGRPDANQVEIEEAARVANAHSFIIKLPEGFETQVGERGLQLSGGQKQRIAIARAMLKNPAILLLDEATSALDSESEKLVQEALDRFMIGRTTLVIAHRLSTIRKADLVAVLQQGSVSEIGTHDELFAKGENGVYAKLIRMQEMAHETALNNARKSSARPSSARNSVSSPIIARNSSYGRSPYSRRLSDFSTSDFSLSLDASHPNYRLEKLAFKEQASSFWRLAKMNSPEWVYALVGSIGSVVCGSLSAFFAYVLSAVLSVYYNQNHAFMSREIEKYCYLLIGLSSAALLFNTLQHFFWDIVGENLTKRVREKMLSAVLKNELAWFDQEENESARIAARLALDANNVRSAIGDRISVIVQNTALMLVACTAGFVLQWRLALVLIAVFPVVVAATVLQKMFMTGFSGDLEAAHAKATQLAGEAIANVRTVAAFNSEAKIVNLFSTSLRTPLRRCFWKGQISGSGFGIAQFALYASYALGLWYASWLVKHGISDFSKTIRVFMVLMVSANGAAETLTLAPDFIKGGRAMRSVFDLLDRRTEIEPDDQDATPVPDRLRGEVELKHVDFSYPTRPDVPIFRDLTLRARAGKTLALVGPSGCGKSSVIALIQRFYDPTSGRVMIDGKDIRKYNLKSLRRHIAFVPQEPCLFATTISENIAYGHESATEAEIIEAATLANAHKFISGLPDGYKTFVGERGVQLSGGQKQRIAIARAFVRKAELMLLDEATSALDAESERSVQEALERACSGKTTIVVAHRLSTIRNAHVIAVIDDGKVAEQGSHSQLLKNHPDGCYARMIQLQRFSHSQVIGMASGSTSSARPREDEEKEA</sequence>
<feature type="transmembrane region" description="Helical" evidence="12">
    <location>
        <begin position="875"/>
        <end position="892"/>
    </location>
</feature>
<dbReference type="Pfam" id="PF00005">
    <property type="entry name" value="ABC_tran"/>
    <property type="match status" value="2"/>
</dbReference>
<proteinExistence type="inferred from homology"/>
<dbReference type="Gene3D" id="3.40.50.300">
    <property type="entry name" value="P-loop containing nucleotide triphosphate hydrolases"/>
    <property type="match status" value="2"/>
</dbReference>
<feature type="domain" description="ABC transporter" evidence="13">
    <location>
        <begin position="1054"/>
        <end position="1290"/>
    </location>
</feature>
<dbReference type="GO" id="GO:0048443">
    <property type="term" value="P:stamen development"/>
    <property type="evidence" value="ECO:0007669"/>
    <property type="project" value="UniProtKB-ARBA"/>
</dbReference>
<keyword evidence="10" id="KW-0325">Glycoprotein</keyword>
<evidence type="ECO:0000256" key="1">
    <source>
        <dbReference type="ARBA" id="ARBA00004651"/>
    </source>
</evidence>
<dbReference type="SUPFAM" id="SSF90123">
    <property type="entry name" value="ABC transporter transmembrane region"/>
    <property type="match status" value="2"/>
</dbReference>
<dbReference type="GO" id="GO:0008361">
    <property type="term" value="P:regulation of cell size"/>
    <property type="evidence" value="ECO:0007669"/>
    <property type="project" value="UniProtKB-ARBA"/>
</dbReference>
<feature type="transmembrane region" description="Helical" evidence="12">
    <location>
        <begin position="775"/>
        <end position="795"/>
    </location>
</feature>
<dbReference type="FunFam" id="1.20.1560.10:FF:000009">
    <property type="entry name" value="ABC transporter B family member 1"/>
    <property type="match status" value="1"/>
</dbReference>
<comment type="subcellular location">
    <subcellularLocation>
        <location evidence="1">Cell membrane</location>
        <topology evidence="1">Multi-pass membrane protein</topology>
    </subcellularLocation>
</comment>
<dbReference type="GO" id="GO:0005524">
    <property type="term" value="F:ATP binding"/>
    <property type="evidence" value="ECO:0007669"/>
    <property type="project" value="UniProtKB-KW"/>
</dbReference>
<dbReference type="GO" id="GO:1900459">
    <property type="term" value="P:positive regulation of brassinosteroid mediated signaling pathway"/>
    <property type="evidence" value="ECO:0007669"/>
    <property type="project" value="UniProtKB-ARBA"/>
</dbReference>
<evidence type="ECO:0000259" key="13">
    <source>
        <dbReference type="PROSITE" id="PS50893"/>
    </source>
</evidence>
<dbReference type="SMART" id="SM00382">
    <property type="entry name" value="AAA"/>
    <property type="match status" value="2"/>
</dbReference>
<dbReference type="GO" id="GO:0005743">
    <property type="term" value="C:mitochondrial inner membrane"/>
    <property type="evidence" value="ECO:0007669"/>
    <property type="project" value="TreeGrafter"/>
</dbReference>
<dbReference type="CDD" id="cd18578">
    <property type="entry name" value="ABC_6TM_Pgp_ABCB1_D2_like"/>
    <property type="match status" value="1"/>
</dbReference>
<evidence type="ECO:0000256" key="7">
    <source>
        <dbReference type="ARBA" id="ARBA00022840"/>
    </source>
</evidence>
<feature type="compositionally biased region" description="Basic and acidic residues" evidence="11">
    <location>
        <begin position="69"/>
        <end position="80"/>
    </location>
</feature>
<reference evidence="15" key="1">
    <citation type="submission" date="2020-03" db="EMBL/GenBank/DDBJ databases">
        <title>Castanea mollissima Vanexum genome sequencing.</title>
        <authorList>
            <person name="Staton M."/>
        </authorList>
    </citation>
    <scope>NUCLEOTIDE SEQUENCE</scope>
    <source>
        <tissue evidence="15">Leaf</tissue>
    </source>
</reference>
<dbReference type="FunFam" id="1.20.1560.10:FF:000033">
    <property type="entry name" value="ABC transporter B family member 19"/>
    <property type="match status" value="1"/>
</dbReference>
<feature type="compositionally biased region" description="Basic and acidic residues" evidence="11">
    <location>
        <begin position="1312"/>
        <end position="1321"/>
    </location>
</feature>
<evidence type="ECO:0000256" key="12">
    <source>
        <dbReference type="SAM" id="Phobius"/>
    </source>
</evidence>
<feature type="compositionally biased region" description="Pro residues" evidence="11">
    <location>
        <begin position="29"/>
        <end position="41"/>
    </location>
</feature>
<evidence type="ECO:0000256" key="8">
    <source>
        <dbReference type="ARBA" id="ARBA00022989"/>
    </source>
</evidence>
<evidence type="ECO:0000256" key="11">
    <source>
        <dbReference type="SAM" id="MobiDB-lite"/>
    </source>
</evidence>
<keyword evidence="8 12" id="KW-1133">Transmembrane helix</keyword>
<dbReference type="GO" id="GO:0090374">
    <property type="term" value="P:oligopeptide export from mitochondrion"/>
    <property type="evidence" value="ECO:0007669"/>
    <property type="project" value="TreeGrafter"/>
</dbReference>
<dbReference type="GO" id="GO:0009926">
    <property type="term" value="P:auxin polar transport"/>
    <property type="evidence" value="ECO:0007669"/>
    <property type="project" value="UniProtKB-ARBA"/>
</dbReference>
<keyword evidence="7" id="KW-0067">ATP-binding</keyword>
<feature type="transmembrane region" description="Helical" evidence="12">
    <location>
        <begin position="157"/>
        <end position="184"/>
    </location>
</feature>
<dbReference type="GO" id="GO:0010328">
    <property type="term" value="F:auxin influx transmembrane transporter activity"/>
    <property type="evidence" value="ECO:0007669"/>
    <property type="project" value="UniProtKB-ARBA"/>
</dbReference>
<dbReference type="GO" id="GO:0009640">
    <property type="term" value="P:photomorphogenesis"/>
    <property type="evidence" value="ECO:0007669"/>
    <property type="project" value="UniProtKB-ARBA"/>
</dbReference>
<dbReference type="CDD" id="cd18577">
    <property type="entry name" value="ABC_6TM_Pgp_ABCB1_D1_like"/>
    <property type="match status" value="1"/>
</dbReference>
<dbReference type="GO" id="GO:0043481">
    <property type="term" value="P:anthocyanin accumulation in tissues in response to UV light"/>
    <property type="evidence" value="ECO:0007669"/>
    <property type="project" value="UniProtKB-ARBA"/>
</dbReference>
<dbReference type="SUPFAM" id="SSF52540">
    <property type="entry name" value="P-loop containing nucleoside triphosphate hydrolases"/>
    <property type="match status" value="2"/>
</dbReference>
<feature type="transmembrane region" description="Helical" evidence="12">
    <location>
        <begin position="851"/>
        <end position="869"/>
    </location>
</feature>
<feature type="domain" description="ABC transmembrane type-1" evidence="14">
    <location>
        <begin position="116"/>
        <end position="404"/>
    </location>
</feature>
<dbReference type="GO" id="GO:0009741">
    <property type="term" value="P:response to brassinosteroid"/>
    <property type="evidence" value="ECO:0007669"/>
    <property type="project" value="UniProtKB-ARBA"/>
</dbReference>
<comment type="caution">
    <text evidence="15">The sequence shown here is derived from an EMBL/GenBank/DDBJ whole genome shotgun (WGS) entry which is preliminary data.</text>
</comment>
<feature type="transmembrane region" description="Helical" evidence="12">
    <location>
        <begin position="267"/>
        <end position="286"/>
    </location>
</feature>
<dbReference type="OrthoDB" id="6500128at2759"/>
<dbReference type="GO" id="GO:0009958">
    <property type="term" value="P:positive gravitropism"/>
    <property type="evidence" value="ECO:0007669"/>
    <property type="project" value="UniProtKB-ARBA"/>
</dbReference>
<feature type="transmembrane region" description="Helical" evidence="12">
    <location>
        <begin position="343"/>
        <end position="363"/>
    </location>
</feature>
<feature type="transmembrane region" description="Helical" evidence="12">
    <location>
        <begin position="992"/>
        <end position="1013"/>
    </location>
</feature>
<feature type="transmembrane region" description="Helical" evidence="12">
    <location>
        <begin position="727"/>
        <end position="755"/>
    </location>
</feature>
<keyword evidence="4 12" id="KW-0812">Transmembrane</keyword>
<name>A0A8J4VAS9_9ROSI</name>
<dbReference type="InterPro" id="IPR003593">
    <property type="entry name" value="AAA+_ATPase"/>
</dbReference>
<dbReference type="GO" id="GO:0016887">
    <property type="term" value="F:ATP hydrolysis activity"/>
    <property type="evidence" value="ECO:0007669"/>
    <property type="project" value="InterPro"/>
</dbReference>
<dbReference type="GO" id="GO:0015421">
    <property type="term" value="F:ABC-type oligopeptide transporter activity"/>
    <property type="evidence" value="ECO:0007669"/>
    <property type="project" value="TreeGrafter"/>
</dbReference>
<evidence type="ECO:0000256" key="6">
    <source>
        <dbReference type="ARBA" id="ARBA00022741"/>
    </source>
</evidence>
<feature type="domain" description="ABC transmembrane type-1" evidence="14">
    <location>
        <begin position="731"/>
        <end position="1018"/>
    </location>
</feature>
<dbReference type="GO" id="GO:0009637">
    <property type="term" value="P:response to blue light"/>
    <property type="evidence" value="ECO:0007669"/>
    <property type="project" value="UniProtKB-ARBA"/>
</dbReference>
<dbReference type="InterPro" id="IPR003439">
    <property type="entry name" value="ABC_transporter-like_ATP-bd"/>
</dbReference>
<feature type="domain" description="ABC transporter" evidence="13">
    <location>
        <begin position="402"/>
        <end position="635"/>
    </location>
</feature>
<keyword evidence="6" id="KW-0547">Nucleotide-binding</keyword>
<feature type="transmembrane region" description="Helical" evidence="12">
    <location>
        <begin position="957"/>
        <end position="980"/>
    </location>
</feature>
<feature type="compositionally biased region" description="Polar residues" evidence="11">
    <location>
        <begin position="1302"/>
        <end position="1311"/>
    </location>
</feature>
<evidence type="ECO:0000256" key="5">
    <source>
        <dbReference type="ARBA" id="ARBA00022737"/>
    </source>
</evidence>
<feature type="region of interest" description="Disordered" evidence="11">
    <location>
        <begin position="1302"/>
        <end position="1321"/>
    </location>
</feature>
<keyword evidence="9 12" id="KW-0472">Membrane</keyword>
<comment type="similarity">
    <text evidence="2">Belongs to the ABC transporter superfamily. ABCB family. Multidrug resistance exporter (TC 3.A.1.201) subfamily.</text>
</comment>
<evidence type="ECO:0000256" key="3">
    <source>
        <dbReference type="ARBA" id="ARBA00022448"/>
    </source>
</evidence>
<feature type="compositionally biased region" description="Low complexity" evidence="11">
    <location>
        <begin position="56"/>
        <end position="67"/>
    </location>
</feature>
<accession>A0A8J4VAS9</accession>
<evidence type="ECO:0000256" key="10">
    <source>
        <dbReference type="ARBA" id="ARBA00023180"/>
    </source>
</evidence>
<dbReference type="PROSITE" id="PS50893">
    <property type="entry name" value="ABC_TRANSPORTER_2"/>
    <property type="match status" value="2"/>
</dbReference>
<dbReference type="PROSITE" id="PS50929">
    <property type="entry name" value="ABC_TM1F"/>
    <property type="match status" value="2"/>
</dbReference>
<keyword evidence="16" id="KW-1185">Reference proteome</keyword>
<dbReference type="InterPro" id="IPR017871">
    <property type="entry name" value="ABC_transporter-like_CS"/>
</dbReference>
<feature type="transmembrane region" description="Helical" evidence="12">
    <location>
        <begin position="375"/>
        <end position="393"/>
    </location>
</feature>
<feature type="region of interest" description="Disordered" evidence="11">
    <location>
        <begin position="20"/>
        <end position="94"/>
    </location>
</feature>
<evidence type="ECO:0008006" key="17">
    <source>
        <dbReference type="Google" id="ProtNLM"/>
    </source>
</evidence>
<dbReference type="EMBL" id="JRKL02003638">
    <property type="protein sequence ID" value="KAF3954628.1"/>
    <property type="molecule type" value="Genomic_DNA"/>
</dbReference>
<dbReference type="FunFam" id="3.40.50.300:FF:000066">
    <property type="entry name" value="ABC transporter B family member 1"/>
    <property type="match status" value="2"/>
</dbReference>
<dbReference type="GO" id="GO:0005886">
    <property type="term" value="C:plasma membrane"/>
    <property type="evidence" value="ECO:0007669"/>
    <property type="project" value="UniProtKB-SubCell"/>
</dbReference>
<evidence type="ECO:0000313" key="16">
    <source>
        <dbReference type="Proteomes" id="UP000737018"/>
    </source>
</evidence>
<feature type="transmembrane region" description="Helical" evidence="12">
    <location>
        <begin position="112"/>
        <end position="137"/>
    </location>
</feature>